<keyword evidence="4" id="KW-1185">Reference proteome</keyword>
<organism evidence="3 4">
    <name type="scientific">Flavobacterium yafengii</name>
    <dbReference type="NCBI Taxonomy" id="3041253"/>
    <lineage>
        <taxon>Bacteria</taxon>
        <taxon>Pseudomonadati</taxon>
        <taxon>Bacteroidota</taxon>
        <taxon>Flavobacteriia</taxon>
        <taxon>Flavobacteriales</taxon>
        <taxon>Flavobacteriaceae</taxon>
        <taxon>Flavobacterium</taxon>
    </lineage>
</organism>
<evidence type="ECO:0000313" key="4">
    <source>
        <dbReference type="Proteomes" id="UP001228643"/>
    </source>
</evidence>
<name>A0AAW6TFA1_9FLAO</name>
<reference evidence="3 4" key="1">
    <citation type="submission" date="2023-04" db="EMBL/GenBank/DDBJ databases">
        <title>Two novel species of Flavobacterium.</title>
        <authorList>
            <person name="Liu Q."/>
            <person name="Xin Y.-H."/>
        </authorList>
    </citation>
    <scope>NUCLEOTIDE SEQUENCE [LARGE SCALE GENOMIC DNA]</scope>
    <source>
        <strain evidence="3 4">LB2P87</strain>
    </source>
</reference>
<dbReference type="NCBIfam" id="NF033708">
    <property type="entry name" value="T9SS_Cterm_ChiA"/>
    <property type="match status" value="1"/>
</dbReference>
<feature type="signal peptide" evidence="1">
    <location>
        <begin position="1"/>
        <end position="26"/>
    </location>
</feature>
<sequence>MIKKLLFTKFNVFIFLLFAFSGNMFAQCAITSTTSTSSLTCGTSPLNACGGVLYIGDGVTAMNLTINSGFDLTCLGAINFVIRNKAKIEFGNGANDRLTLAAGSSITVESGGDISGGNQCTASDRIYVGTDLVSTCSGGANVDFTFTQLVIQGGYSPISVSSDKASVCGSGNFTFTATSDPASGATYEWFTTASGGSVIYTGNSYSTGVISSTQNFYVQAKYASYTTIRKLITATVIPNLTASVSISASANPICAGTSVTFTATPTNGGLMPTYQWYNGLIAVNGATSATYTSNALANNDAIKVIMTSNATPCLTSSPATSNGVNITVSSIPTTPTLNTPIQPTCTSLTGSFIITNYNASYTYAVSPSTGVTISGNTVTAPAGSYTLTAALGTCISTSSSSVTISNPVTTTWNGTSWSNGIPVGGSNIIFTGSYPPVIDPAIDLSGCSCQVLGTAIVTIKSDRTLTVVNELNVLESASLIFENNASLVQTNDASSNSGNIIYRRLTTPIKKFDYTYWSSPVSPQTLYNVSPTTLSDKFFSFDSASEDWKQESSSTTMSKGKGYIIRAPENNSITPPPPGLYEAVFIGAPNNGTVSISSVINDSSYLIGNPYPSALDANKFLIDNSLVLDGTLYFWTHNTSIQLASSITNGSAGSGAYAYTSDDYATYNLTGGVGTSATTIGFGPVVPTGKIASGQAFFASTKPTIPANSSIMFNNSMRVEGTILGNNSQFFRTTKSSKTASVIEKHRVWLNLTNSEGAFKQMLVGYLTDATNDYDNAFDGESFDGNEFIDFYSINEDKNLTIQGRALPFDKNDEVTLGYSSTIEGTFSISIDQVDGILTSEDVFIEDKMTNNVKNLKEGAYSFSTGAGAFNDRFVLRFTQKTLGTDKVGEFDNSVLISNDKNVLKIKSELESIKRITVFDLLGRKLFDKEAVNSNEFSTSNITLNKQLVLVKVMLTNGKVISKKVIY</sequence>
<comment type="caution">
    <text evidence="3">The sequence shown here is derived from an EMBL/GenBank/DDBJ whole genome shotgun (WGS) entry which is preliminary data.</text>
</comment>
<evidence type="ECO:0000256" key="1">
    <source>
        <dbReference type="SAM" id="SignalP"/>
    </source>
</evidence>
<dbReference type="Gene3D" id="2.60.40.10">
    <property type="entry name" value="Immunoglobulins"/>
    <property type="match status" value="1"/>
</dbReference>
<feature type="chain" id="PRO_5043734086" evidence="1">
    <location>
        <begin position="27"/>
        <end position="967"/>
    </location>
</feature>
<dbReference type="Pfam" id="PF19081">
    <property type="entry name" value="Ig_7"/>
    <property type="match status" value="1"/>
</dbReference>
<dbReference type="InterPro" id="IPR013783">
    <property type="entry name" value="Ig-like_fold"/>
</dbReference>
<dbReference type="InterPro" id="IPR044023">
    <property type="entry name" value="Ig_7"/>
</dbReference>
<dbReference type="EMBL" id="JASCRY010000001">
    <property type="protein sequence ID" value="MDI5948310.1"/>
    <property type="molecule type" value="Genomic_DNA"/>
</dbReference>
<feature type="domain" description="Ig-like" evidence="2">
    <location>
        <begin position="161"/>
        <end position="238"/>
    </location>
</feature>
<dbReference type="Proteomes" id="UP001228643">
    <property type="component" value="Unassembled WGS sequence"/>
</dbReference>
<evidence type="ECO:0000313" key="3">
    <source>
        <dbReference type="EMBL" id="MDI5948310.1"/>
    </source>
</evidence>
<protein>
    <submittedName>
        <fullName evidence="3">T9SS sorting signal type C domain-containing protein</fullName>
    </submittedName>
</protein>
<dbReference type="AlphaFoldDB" id="A0AAW6TFA1"/>
<proteinExistence type="predicted"/>
<keyword evidence="1" id="KW-0732">Signal</keyword>
<accession>A0AAW6TFA1</accession>
<evidence type="ECO:0000259" key="2">
    <source>
        <dbReference type="Pfam" id="PF19081"/>
    </source>
</evidence>
<gene>
    <name evidence="3" type="ORF">QLS97_01500</name>
</gene>
<dbReference type="RefSeq" id="WP_282713920.1">
    <property type="nucleotide sequence ID" value="NZ_JASCRY010000001.1"/>
</dbReference>